<feature type="region of interest" description="Disordered" evidence="2">
    <location>
        <begin position="459"/>
        <end position="488"/>
    </location>
</feature>
<feature type="region of interest" description="Disordered" evidence="2">
    <location>
        <begin position="1687"/>
        <end position="1824"/>
    </location>
</feature>
<feature type="compositionally biased region" description="Acidic residues" evidence="2">
    <location>
        <begin position="582"/>
        <end position="596"/>
    </location>
</feature>
<feature type="compositionally biased region" description="Polar residues" evidence="2">
    <location>
        <begin position="1690"/>
        <end position="1721"/>
    </location>
</feature>
<feature type="compositionally biased region" description="Basic and acidic residues" evidence="2">
    <location>
        <begin position="1468"/>
        <end position="1483"/>
    </location>
</feature>
<feature type="compositionally biased region" description="Basic and acidic residues" evidence="2">
    <location>
        <begin position="1493"/>
        <end position="1512"/>
    </location>
</feature>
<feature type="region of interest" description="Disordered" evidence="2">
    <location>
        <begin position="1250"/>
        <end position="1518"/>
    </location>
</feature>
<feature type="compositionally biased region" description="Gly residues" evidence="2">
    <location>
        <begin position="511"/>
        <end position="522"/>
    </location>
</feature>
<sequence>MARRSAVDVNFIGGGICGLLQTPGGLPCAFSEETVPQDGPPWSGEKLAVACLQREVTRSKSEGTMREKLMQELEAERGLRLESERRLQELGRTQMVALQQHFSRMEETVRTLLQSQGALEHTAVDTVDLMKAYKDKLSEEVRKQRESLERPGPLLGDMGELGKVDEVGQAGEAELHYDCSGAEGDRDKETKLLLERLRALEAENSALALENESQREQYERCLDEVANQVVQALLTQKDLREECLKLRTRVFDLEQQNRTLSVLFQQRVRPASDLLLQKLHSKIMGLSAGDFPLEPDRSKSFLLSRNADSPPHDSHLNGKAGLPVVKCPSQLSLTVPVAAYPRSSCSSSELSISSACSEYSNSSYTWNEGKPSSLTWEKRASLGSSAPGNICALQEEQPPTRRKECHILEGLKRLQRRRPKESTSLISKSGYKDCMNSNEGIYSLSLKCGGLGVLKPSAMDKQAGPGAGRRKFAYDSDDADDESSRAAGGDHWAYSKRLTHSLSDSLCSWDGGQGSEAGGGDGAKPPATTSYDSKEQPEKLAPSIISGFLPGGRTRATLGPSLLPFEVSSSVADRILLRLSDTDEAEDLPAEGGDGEQPERDTRELCRESNMPADPPCGRRSHSRTQSADSRLRPLSLLRQQKVTKSAQSDECIAAIFDMDGEPIDLNSQCNASGSLADAPAAEYTELVPQGGPSCQSGGNTRNYSILESPGKPVELQSCSAESKPGVIPPEGPAGSSEHLQPHVRPQKLIKPPYNRAHKVHSVPPMHCTSSPKANLSKIPSRGKGSPLKVAKGPAIDTGASSGGTPASSGQEQSPSSPPVKLTRFIKPSGSGGSSQNPKVVQAGSRLPCRTDWGKSPSSSSVQGSPPLPSRHLEHVDYGEQPTRDGQKPEHRSPSPPPPPGRTTSLLIRPNYDSSPQASKAGAHPPTPSTVRGHLPISQTHPHHLPASLNDATLDASHSSEATPQKPAEAAGHHLQKSPASSQTPTRGSPKRVPTKLFHPSSAAGHTVDPHELVAKGSRNILQKGSSLQSTFCSKRGQPEQENGHPVLHKTSGSLPMSLQSHAPCTTEPQAPATQVPLNPAGLGTSPQNSAERAAKTRIPMGFKALVKSPPSLSSPAPVKQEKDHINVACKGAATASTPDPRGGPQVPFGLDAAPSSKPEARAEIHSSSMDGELPSQVPSENQETCERADGESRLFKRSISVTAKPHLKPALGMNGAKARSQSFSTNYMERPSLGVSDGPGKIRTQIITNTGERGNSLTRQSSLGDGFQLKPAASPGENPPFCSYNRLAPQGAVTSSSSHQGLPGKAASKAAPKVDTARSMSKGEGSASTPQKEVRSPPLVDRFSLKNPRQPTKVVPHLHSQLPSSPVPSPDSPVEGTGSKFACPSKLDLIKNGLKQVQGKGQEEAEKPASPSACTIEEKVMMGIQENVQRGQGQDRAQTSEAKQKTAPSLANWFGLRKSKLPALGGKKTDAPKGKEEKKELKIGSVLGGKQLKPDKKKEKKKNEMQRKDSQEQATTEGCDKHGLIMDHCNVQVGQLTNQIQHSTSYIGKDGFMKELLNRSVAKGDSHSAPLPSIPAGTQGTPRNNIATAGDSESHTDNVTKIVTQKFHLRAENEEDPTPEPTCQDHMIGSTCQMRTLDSGIGTFPLPDSVARTTGRHLPKSASTPEQALTETLQDLPPTLLPKWKVPSRSDTCQRAHSGITQSLSDPTMTSRELSDQQSRLPKPATSGGMNSKKPTHTDLHMSPAQMLGDHENTVNKRRSSRDHALASDRARRVCTYSGSSSGSEVETEPETEATVKRPCCHTPPLKSRSSKPADQEVVKRSSMGNRLSIMDFYQQEVLVHYEKEEHRSSRQYSSPGTEDRAGDLQSKCNDLDETTGERKKMGFSGVSLESLNMLNSNGGALPESGQKKGANRPPRDREELGRSDEPSSSCSDKPGGDNLGSLSDSLYDSFSSCASQGSNEV</sequence>
<gene>
    <name evidence="4" type="ORF">MATL_G00154760</name>
</gene>
<feature type="compositionally biased region" description="Basic and acidic residues" evidence="2">
    <location>
        <begin position="1915"/>
        <end position="1927"/>
    </location>
</feature>
<feature type="region of interest" description="Disordered" evidence="2">
    <location>
        <begin position="1564"/>
        <end position="1584"/>
    </location>
</feature>
<feature type="compositionally biased region" description="Low complexity" evidence="2">
    <location>
        <begin position="1941"/>
        <end position="1954"/>
    </location>
</feature>
<evidence type="ECO:0000313" key="5">
    <source>
        <dbReference type="Proteomes" id="UP001046870"/>
    </source>
</evidence>
<feature type="compositionally biased region" description="Polar residues" evidence="2">
    <location>
        <begin position="1427"/>
        <end position="1450"/>
    </location>
</feature>
<dbReference type="Proteomes" id="UP001046870">
    <property type="component" value="Chromosome 12"/>
</dbReference>
<dbReference type="PANTHER" id="PTHR21740:SF0">
    <property type="entry name" value="NCK-ASSOCIATED PROTEIN 5"/>
    <property type="match status" value="1"/>
</dbReference>
<dbReference type="EMBL" id="JAFDVH010000012">
    <property type="protein sequence ID" value="KAG7467535.1"/>
    <property type="molecule type" value="Genomic_DNA"/>
</dbReference>
<feature type="coiled-coil region" evidence="1">
    <location>
        <begin position="197"/>
        <end position="256"/>
    </location>
</feature>
<feature type="compositionally biased region" description="Low complexity" evidence="2">
    <location>
        <begin position="798"/>
        <end position="815"/>
    </location>
</feature>
<feature type="region of interest" description="Disordered" evidence="2">
    <location>
        <begin position="1846"/>
        <end position="1880"/>
    </location>
</feature>
<name>A0A9D3T937_MEGAT</name>
<dbReference type="GO" id="GO:0035371">
    <property type="term" value="C:microtubule plus-end"/>
    <property type="evidence" value="ECO:0007669"/>
    <property type="project" value="TreeGrafter"/>
</dbReference>
<protein>
    <recommendedName>
        <fullName evidence="3">Nck-associated protein 5 C-terminal domain-containing protein</fullName>
    </recommendedName>
</protein>
<evidence type="ECO:0000259" key="3">
    <source>
        <dbReference type="Pfam" id="PF15246"/>
    </source>
</evidence>
<feature type="compositionally biased region" description="Basic and acidic residues" evidence="2">
    <location>
        <begin position="871"/>
        <end position="893"/>
    </location>
</feature>
<organism evidence="4 5">
    <name type="scientific">Megalops atlanticus</name>
    <name type="common">Tarpon</name>
    <name type="synonym">Clupea gigantea</name>
    <dbReference type="NCBI Taxonomy" id="7932"/>
    <lineage>
        <taxon>Eukaryota</taxon>
        <taxon>Metazoa</taxon>
        <taxon>Chordata</taxon>
        <taxon>Craniata</taxon>
        <taxon>Vertebrata</taxon>
        <taxon>Euteleostomi</taxon>
        <taxon>Actinopterygii</taxon>
        <taxon>Neopterygii</taxon>
        <taxon>Teleostei</taxon>
        <taxon>Elopiformes</taxon>
        <taxon>Megalopidae</taxon>
        <taxon>Megalops</taxon>
    </lineage>
</organism>
<feature type="region of interest" description="Disordered" evidence="2">
    <location>
        <begin position="1133"/>
        <end position="1182"/>
    </location>
</feature>
<reference evidence="4" key="1">
    <citation type="submission" date="2021-01" db="EMBL/GenBank/DDBJ databases">
        <authorList>
            <person name="Zahm M."/>
            <person name="Roques C."/>
            <person name="Cabau C."/>
            <person name="Klopp C."/>
            <person name="Donnadieu C."/>
            <person name="Jouanno E."/>
            <person name="Lampietro C."/>
            <person name="Louis A."/>
            <person name="Herpin A."/>
            <person name="Echchiki A."/>
            <person name="Berthelot C."/>
            <person name="Parey E."/>
            <person name="Roest-Crollius H."/>
            <person name="Braasch I."/>
            <person name="Postlethwait J."/>
            <person name="Bobe J."/>
            <person name="Montfort J."/>
            <person name="Bouchez O."/>
            <person name="Begum T."/>
            <person name="Mejri S."/>
            <person name="Adams A."/>
            <person name="Chen W.-J."/>
            <person name="Guiguen Y."/>
        </authorList>
    </citation>
    <scope>NUCLEOTIDE SEQUENCE</scope>
    <source>
        <strain evidence="4">YG-15Mar2019-1</strain>
        <tissue evidence="4">Brain</tissue>
    </source>
</reference>
<feature type="region of interest" description="Disordered" evidence="2">
    <location>
        <begin position="1894"/>
        <end position="1963"/>
    </location>
</feature>
<evidence type="ECO:0000256" key="2">
    <source>
        <dbReference type="SAM" id="MobiDB-lite"/>
    </source>
</evidence>
<evidence type="ECO:0000313" key="4">
    <source>
        <dbReference type="EMBL" id="KAG7467535.1"/>
    </source>
</evidence>
<feature type="region of interest" description="Disordered" evidence="2">
    <location>
        <begin position="1026"/>
        <end position="1093"/>
    </location>
</feature>
<feature type="compositionally biased region" description="Polar residues" evidence="2">
    <location>
        <begin position="1051"/>
        <end position="1077"/>
    </location>
</feature>
<feature type="region of interest" description="Disordered" evidence="2">
    <location>
        <begin position="582"/>
        <end position="636"/>
    </location>
</feature>
<feature type="region of interest" description="Disordered" evidence="2">
    <location>
        <begin position="716"/>
        <end position="740"/>
    </location>
</feature>
<feature type="compositionally biased region" description="Basic and acidic residues" evidence="2">
    <location>
        <begin position="597"/>
        <end position="607"/>
    </location>
</feature>
<dbReference type="InterPro" id="IPR032769">
    <property type="entry name" value="NCKAP5_C"/>
</dbReference>
<dbReference type="Pfam" id="PF15246">
    <property type="entry name" value="NCKAP5"/>
    <property type="match status" value="1"/>
</dbReference>
<feature type="compositionally biased region" description="Basic and acidic residues" evidence="2">
    <location>
        <begin position="1763"/>
        <end position="1773"/>
    </location>
</feature>
<feature type="domain" description="Nck-associated protein 5 C-terminal" evidence="3">
    <location>
        <begin position="1415"/>
        <end position="1696"/>
    </location>
</feature>
<proteinExistence type="predicted"/>
<feature type="compositionally biased region" description="Low complexity" evidence="2">
    <location>
        <begin position="856"/>
        <end position="865"/>
    </location>
</feature>
<accession>A0A9D3T937</accession>
<dbReference type="GO" id="GO:0007019">
    <property type="term" value="P:microtubule depolymerization"/>
    <property type="evidence" value="ECO:0007669"/>
    <property type="project" value="TreeGrafter"/>
</dbReference>
<feature type="compositionally biased region" description="Polar residues" evidence="2">
    <location>
        <begin position="978"/>
        <end position="987"/>
    </location>
</feature>
<comment type="caution">
    <text evidence="4">The sequence shown here is derived from an EMBL/GenBank/DDBJ whole genome shotgun (WGS) entry which is preliminary data.</text>
</comment>
<feature type="compositionally biased region" description="Low complexity" evidence="2">
    <location>
        <begin position="1356"/>
        <end position="1365"/>
    </location>
</feature>
<feature type="compositionally biased region" description="Polar residues" evidence="2">
    <location>
        <begin position="902"/>
        <end position="918"/>
    </location>
</feature>
<feature type="compositionally biased region" description="Polar residues" evidence="2">
    <location>
        <begin position="1250"/>
        <end position="1264"/>
    </location>
</feature>
<dbReference type="PANTHER" id="PTHR21740">
    <property type="entry name" value="NCK-ASSOCIATED PROTEIN 5"/>
    <property type="match status" value="1"/>
</dbReference>
<dbReference type="OrthoDB" id="8930856at2759"/>
<keyword evidence="5" id="KW-1185">Reference proteome</keyword>
<evidence type="ECO:0000256" key="1">
    <source>
        <dbReference type="SAM" id="Coils"/>
    </source>
</evidence>
<dbReference type="InterPro" id="IPR026163">
    <property type="entry name" value="Nckap5l"/>
</dbReference>
<dbReference type="GO" id="GO:0001578">
    <property type="term" value="P:microtubule bundle formation"/>
    <property type="evidence" value="ECO:0007669"/>
    <property type="project" value="TreeGrafter"/>
</dbReference>
<feature type="region of interest" description="Disordered" evidence="2">
    <location>
        <begin position="758"/>
        <end position="1009"/>
    </location>
</feature>
<keyword evidence="1" id="KW-0175">Coiled coil</keyword>
<feature type="region of interest" description="Disordered" evidence="2">
    <location>
        <begin position="509"/>
        <end position="538"/>
    </location>
</feature>